<dbReference type="PROSITE" id="PS50005">
    <property type="entry name" value="TPR"/>
    <property type="match status" value="2"/>
</dbReference>
<dbReference type="Pfam" id="PF13181">
    <property type="entry name" value="TPR_8"/>
    <property type="match status" value="1"/>
</dbReference>
<evidence type="ECO:0000256" key="3">
    <source>
        <dbReference type="PROSITE-ProRule" id="PRU00339"/>
    </source>
</evidence>
<proteinExistence type="predicted"/>
<accession>A0A0R1WXS1</accession>
<gene>
    <name evidence="4" type="ORF">FC40_GL000857</name>
</gene>
<keyword evidence="5" id="KW-1185">Reference proteome</keyword>
<dbReference type="SMART" id="SM00028">
    <property type="entry name" value="TPR"/>
    <property type="match status" value="3"/>
</dbReference>
<dbReference type="OrthoDB" id="2329209at2"/>
<comment type="caution">
    <text evidence="4">The sequence shown here is derived from an EMBL/GenBank/DDBJ whole genome shotgun (WGS) entry which is preliminary data.</text>
</comment>
<dbReference type="EMBL" id="AZGD01000090">
    <property type="protein sequence ID" value="KRM19068.1"/>
    <property type="molecule type" value="Genomic_DNA"/>
</dbReference>
<organism evidence="4 5">
    <name type="scientific">Ligilactobacillus hayakitensis DSM 18933 = JCM 14209</name>
    <dbReference type="NCBI Taxonomy" id="1423755"/>
    <lineage>
        <taxon>Bacteria</taxon>
        <taxon>Bacillati</taxon>
        <taxon>Bacillota</taxon>
        <taxon>Bacilli</taxon>
        <taxon>Lactobacillales</taxon>
        <taxon>Lactobacillaceae</taxon>
        <taxon>Ligilactobacillus</taxon>
    </lineage>
</organism>
<keyword evidence="2 3" id="KW-0802">TPR repeat</keyword>
<protein>
    <submittedName>
        <fullName evidence="4">Tetratricopeptide repeat protein</fullName>
    </submittedName>
</protein>
<sequence>MDKKTKSEIEDAMLKLIKAVDDNPYDAQAYYNLGIALNESKAQTQAEELFKKALSIFKNQTKETELLEYGLANTYYESSLYNEAIKEFAKIKGALKKDAMLMIGQSYFALESYQKSLVYAITVLEKDSKNTDAMMLIADSFMALGQLNQAKEYFLKVIKIQHQNKQALFQLGVIYVTNYGSDRGYFAKVKAIDSTYYHKMMQRLSDIESFIMKAKEMEEK</sequence>
<dbReference type="InterPro" id="IPR051012">
    <property type="entry name" value="CellSynth/LPSAsmb/PSIAsmb"/>
</dbReference>
<dbReference type="Gene3D" id="1.25.40.10">
    <property type="entry name" value="Tetratricopeptide repeat domain"/>
    <property type="match status" value="2"/>
</dbReference>
<dbReference type="PANTHER" id="PTHR45586:SF1">
    <property type="entry name" value="LIPOPOLYSACCHARIDE ASSEMBLY PROTEIN B"/>
    <property type="match status" value="1"/>
</dbReference>
<feature type="repeat" description="TPR" evidence="3">
    <location>
        <begin position="27"/>
        <end position="60"/>
    </location>
</feature>
<dbReference type="SUPFAM" id="SSF81901">
    <property type="entry name" value="HCP-like"/>
    <property type="match status" value="1"/>
</dbReference>
<name>A0A0R1WXS1_9LACO</name>
<dbReference type="eggNOG" id="COG0457">
    <property type="taxonomic scope" value="Bacteria"/>
</dbReference>
<dbReference type="AlphaFoldDB" id="A0A0R1WXS1"/>
<dbReference type="Proteomes" id="UP000051054">
    <property type="component" value="Unassembled WGS sequence"/>
</dbReference>
<keyword evidence="1" id="KW-0677">Repeat</keyword>
<dbReference type="RefSeq" id="WP_025021665.1">
    <property type="nucleotide sequence ID" value="NZ_AZGD01000090.1"/>
</dbReference>
<feature type="repeat" description="TPR" evidence="3">
    <location>
        <begin position="131"/>
        <end position="164"/>
    </location>
</feature>
<dbReference type="PANTHER" id="PTHR45586">
    <property type="entry name" value="TPR REPEAT-CONTAINING PROTEIN PA4667"/>
    <property type="match status" value="1"/>
</dbReference>
<evidence type="ECO:0000313" key="5">
    <source>
        <dbReference type="Proteomes" id="UP000051054"/>
    </source>
</evidence>
<dbReference type="STRING" id="1423755.FC40_GL000857"/>
<evidence type="ECO:0000256" key="1">
    <source>
        <dbReference type="ARBA" id="ARBA00022737"/>
    </source>
</evidence>
<dbReference type="InterPro" id="IPR019734">
    <property type="entry name" value="TPR_rpt"/>
</dbReference>
<dbReference type="InterPro" id="IPR011990">
    <property type="entry name" value="TPR-like_helical_dom_sf"/>
</dbReference>
<reference evidence="4 5" key="1">
    <citation type="journal article" date="2015" name="Genome Announc.">
        <title>Expanding the biotechnology potential of lactobacilli through comparative genomics of 213 strains and associated genera.</title>
        <authorList>
            <person name="Sun Z."/>
            <person name="Harris H.M."/>
            <person name="McCann A."/>
            <person name="Guo C."/>
            <person name="Argimon S."/>
            <person name="Zhang W."/>
            <person name="Yang X."/>
            <person name="Jeffery I.B."/>
            <person name="Cooney J.C."/>
            <person name="Kagawa T.F."/>
            <person name="Liu W."/>
            <person name="Song Y."/>
            <person name="Salvetti E."/>
            <person name="Wrobel A."/>
            <person name="Rasinkangas P."/>
            <person name="Parkhill J."/>
            <person name="Rea M.C."/>
            <person name="O'Sullivan O."/>
            <person name="Ritari J."/>
            <person name="Douillard F.P."/>
            <person name="Paul Ross R."/>
            <person name="Yang R."/>
            <person name="Briner A.E."/>
            <person name="Felis G.E."/>
            <person name="de Vos W.M."/>
            <person name="Barrangou R."/>
            <person name="Klaenhammer T.R."/>
            <person name="Caufield P.W."/>
            <person name="Cui Y."/>
            <person name="Zhang H."/>
            <person name="O'Toole P.W."/>
        </authorList>
    </citation>
    <scope>NUCLEOTIDE SEQUENCE [LARGE SCALE GENOMIC DNA]</scope>
    <source>
        <strain evidence="4 5">DSM 18933</strain>
    </source>
</reference>
<evidence type="ECO:0000256" key="2">
    <source>
        <dbReference type="ARBA" id="ARBA00022803"/>
    </source>
</evidence>
<dbReference type="Pfam" id="PF13432">
    <property type="entry name" value="TPR_16"/>
    <property type="match status" value="1"/>
</dbReference>
<dbReference type="PATRIC" id="fig|1423755.3.peg.911"/>
<evidence type="ECO:0000313" key="4">
    <source>
        <dbReference type="EMBL" id="KRM19068.1"/>
    </source>
</evidence>